<protein>
    <submittedName>
        <fullName evidence="1">Uncharacterized protein</fullName>
    </submittedName>
</protein>
<dbReference type="InterPro" id="IPR043746">
    <property type="entry name" value="DUF5691"/>
</dbReference>
<evidence type="ECO:0000313" key="2">
    <source>
        <dbReference type="Proteomes" id="UP000281028"/>
    </source>
</evidence>
<dbReference type="Pfam" id="PF18944">
    <property type="entry name" value="DUF5691"/>
    <property type="match status" value="1"/>
</dbReference>
<organism evidence="1 2">
    <name type="scientific">Chitinophaga solisilvae</name>
    <dbReference type="NCBI Taxonomy" id="1233460"/>
    <lineage>
        <taxon>Bacteria</taxon>
        <taxon>Pseudomonadati</taxon>
        <taxon>Bacteroidota</taxon>
        <taxon>Chitinophagia</taxon>
        <taxon>Chitinophagales</taxon>
        <taxon>Chitinophagaceae</taxon>
        <taxon>Chitinophaga</taxon>
    </lineage>
</organism>
<dbReference type="AlphaFoldDB" id="A0A433WKS2"/>
<proteinExistence type="predicted"/>
<evidence type="ECO:0000313" key="1">
    <source>
        <dbReference type="EMBL" id="NSL87067.1"/>
    </source>
</evidence>
<reference evidence="1" key="1">
    <citation type="submission" date="2020-05" db="EMBL/GenBank/DDBJ databases">
        <title>Chitinophaga laudate sp. nov., isolated from a tropical peat swamp.</title>
        <authorList>
            <person name="Goh C.B.S."/>
            <person name="Lee M.S."/>
            <person name="Parimannan S."/>
            <person name="Pasbakhsh P."/>
            <person name="Yule C.M."/>
            <person name="Rajandas H."/>
            <person name="Loke S."/>
            <person name="Croft L."/>
            <person name="Tan J.B.L."/>
        </authorList>
    </citation>
    <scope>NUCLEOTIDE SEQUENCE</scope>
    <source>
        <strain evidence="1">Mgbs1</strain>
    </source>
</reference>
<dbReference type="SUPFAM" id="SSF48371">
    <property type="entry name" value="ARM repeat"/>
    <property type="match status" value="1"/>
</dbReference>
<sequence length="490" mass="55546">MQYWNNIINTAMLGTAKKPADTHGLPQGPLLDAAIQILATPALDREDQLLHIAAVTYNYRQSGVQALSSTGTAPVPVCDPEDKPYCSSAAIKALQQALDTDNHILPGLWLEYCAAAQQLVPPDYLPLVLETAYRHKALRVRAAACCGKRGEWLAQFNNEWNFSVVTTSLEDQWQNGTTAQRLIALKTLRDKEPATALSWLRQTWTKENAAAKTELLGALQHHIGPDDAPWLESLMLEKSKQVREEALLLLKKIPEASLHELYLEVLRDAVQINDNGDIICTLPENINEQVFRSGIEKLSSNKNVPDTDYIIGQLIGFVHPRVWEKHFNCSFEEVVQRFHQQQALQPFIVALVNAITWFSDHKRAAAFMRYSNTFYMDLLPLLPEEQQEAYSLQYFDKYPTEILEYALQQPATWSPELALKILQYCAGNPYIYNQSYMSNTVGVLPVSMVDQLEGIESQHENYKTYWKSIMMHLTGLLQTRILITKAFPKS</sequence>
<keyword evidence="2" id="KW-1185">Reference proteome</keyword>
<dbReference type="InterPro" id="IPR016024">
    <property type="entry name" value="ARM-type_fold"/>
</dbReference>
<dbReference type="Proteomes" id="UP000281028">
    <property type="component" value="Unassembled WGS sequence"/>
</dbReference>
<accession>A0A433WKS2</accession>
<dbReference type="OrthoDB" id="262508at2"/>
<name>A0A433WKS2_9BACT</name>
<dbReference type="EMBL" id="RIAR02000001">
    <property type="protein sequence ID" value="NSL87067.1"/>
    <property type="molecule type" value="Genomic_DNA"/>
</dbReference>
<comment type="caution">
    <text evidence="1">The sequence shown here is derived from an EMBL/GenBank/DDBJ whole genome shotgun (WGS) entry which is preliminary data.</text>
</comment>
<gene>
    <name evidence="1" type="ORF">ECE50_009515</name>
</gene>